<evidence type="ECO:0000313" key="2">
    <source>
        <dbReference type="Proteomes" id="UP000245207"/>
    </source>
</evidence>
<organism evidence="1 2">
    <name type="scientific">Artemisia annua</name>
    <name type="common">Sweet wormwood</name>
    <dbReference type="NCBI Taxonomy" id="35608"/>
    <lineage>
        <taxon>Eukaryota</taxon>
        <taxon>Viridiplantae</taxon>
        <taxon>Streptophyta</taxon>
        <taxon>Embryophyta</taxon>
        <taxon>Tracheophyta</taxon>
        <taxon>Spermatophyta</taxon>
        <taxon>Magnoliopsida</taxon>
        <taxon>eudicotyledons</taxon>
        <taxon>Gunneridae</taxon>
        <taxon>Pentapetalae</taxon>
        <taxon>asterids</taxon>
        <taxon>campanulids</taxon>
        <taxon>Asterales</taxon>
        <taxon>Asteraceae</taxon>
        <taxon>Asteroideae</taxon>
        <taxon>Anthemideae</taxon>
        <taxon>Artemisiinae</taxon>
        <taxon>Artemisia</taxon>
    </lineage>
</organism>
<reference evidence="1 2" key="1">
    <citation type="journal article" date="2018" name="Mol. Plant">
        <title>The genome of Artemisia annua provides insight into the evolution of Asteraceae family and artemisinin biosynthesis.</title>
        <authorList>
            <person name="Shen Q."/>
            <person name="Zhang L."/>
            <person name="Liao Z."/>
            <person name="Wang S."/>
            <person name="Yan T."/>
            <person name="Shi P."/>
            <person name="Liu M."/>
            <person name="Fu X."/>
            <person name="Pan Q."/>
            <person name="Wang Y."/>
            <person name="Lv Z."/>
            <person name="Lu X."/>
            <person name="Zhang F."/>
            <person name="Jiang W."/>
            <person name="Ma Y."/>
            <person name="Chen M."/>
            <person name="Hao X."/>
            <person name="Li L."/>
            <person name="Tang Y."/>
            <person name="Lv G."/>
            <person name="Zhou Y."/>
            <person name="Sun X."/>
            <person name="Brodelius P.E."/>
            <person name="Rose J.K.C."/>
            <person name="Tang K."/>
        </authorList>
    </citation>
    <scope>NUCLEOTIDE SEQUENCE [LARGE SCALE GENOMIC DNA]</scope>
    <source>
        <strain evidence="2">cv. Huhao1</strain>
        <tissue evidence="1">Leaf</tissue>
    </source>
</reference>
<accession>A0A2U1KZN7</accession>
<dbReference type="PANTHER" id="PTHR48449">
    <property type="entry name" value="DUF1985 DOMAIN-CONTAINING PROTEIN"/>
    <property type="match status" value="1"/>
</dbReference>
<sequence>MFKTTCFGKWLDLKFFDHEPHMIDYILQKQGHVDDHHYDMPLIYYVEGRSLHFGRQEFAIITGFRFGTASIGLHHYGEVKLRSRVFPHRAGVKLSNLDLLSVIEDEALFSKLSDDDAVRICLVLLLEVVFMGRLLTDHVEDTLLRLVENLDE</sequence>
<dbReference type="Proteomes" id="UP000245207">
    <property type="component" value="Unassembled WGS sequence"/>
</dbReference>
<keyword evidence="2" id="KW-1185">Reference proteome</keyword>
<protein>
    <submittedName>
        <fullName evidence="1">Phospholipase-like protein</fullName>
    </submittedName>
</protein>
<name>A0A2U1KZN7_ARTAN</name>
<dbReference type="AlphaFoldDB" id="A0A2U1KZN7"/>
<gene>
    <name evidence="1" type="ORF">CTI12_AA547190</name>
</gene>
<comment type="caution">
    <text evidence="1">The sequence shown here is derived from an EMBL/GenBank/DDBJ whole genome shotgun (WGS) entry which is preliminary data.</text>
</comment>
<proteinExistence type="predicted"/>
<dbReference type="EMBL" id="PKPP01012566">
    <property type="protein sequence ID" value="PWA42180.1"/>
    <property type="molecule type" value="Genomic_DNA"/>
</dbReference>
<evidence type="ECO:0000313" key="1">
    <source>
        <dbReference type="EMBL" id="PWA42180.1"/>
    </source>
</evidence>
<dbReference type="PANTHER" id="PTHR48449:SF1">
    <property type="entry name" value="DUF1985 DOMAIN-CONTAINING PROTEIN"/>
    <property type="match status" value="1"/>
</dbReference>